<protein>
    <submittedName>
        <fullName evidence="1">Uncharacterized protein</fullName>
    </submittedName>
</protein>
<name>A0A0F9EJA6_9ZZZZ</name>
<evidence type="ECO:0000313" key="1">
    <source>
        <dbReference type="EMBL" id="KKL74178.1"/>
    </source>
</evidence>
<accession>A0A0F9EJA6</accession>
<comment type="caution">
    <text evidence="1">The sequence shown here is derived from an EMBL/GenBank/DDBJ whole genome shotgun (WGS) entry which is preliminary data.</text>
</comment>
<dbReference type="EMBL" id="LAZR01024733">
    <property type="protein sequence ID" value="KKL74178.1"/>
    <property type="molecule type" value="Genomic_DNA"/>
</dbReference>
<sequence>MPDLEQSQVLRNLHGALKLLIRGAAQELTEQCDVPQPRADILVLWVIVNELDNQADLPTMLVGPVLDAIRISVKNVHAVAMLDAATQS</sequence>
<gene>
    <name evidence="1" type="ORF">LCGC14_2067490</name>
</gene>
<dbReference type="AlphaFoldDB" id="A0A0F9EJA6"/>
<proteinExistence type="predicted"/>
<organism evidence="1">
    <name type="scientific">marine sediment metagenome</name>
    <dbReference type="NCBI Taxonomy" id="412755"/>
    <lineage>
        <taxon>unclassified sequences</taxon>
        <taxon>metagenomes</taxon>
        <taxon>ecological metagenomes</taxon>
    </lineage>
</organism>
<reference evidence="1" key="1">
    <citation type="journal article" date="2015" name="Nature">
        <title>Complex archaea that bridge the gap between prokaryotes and eukaryotes.</title>
        <authorList>
            <person name="Spang A."/>
            <person name="Saw J.H."/>
            <person name="Jorgensen S.L."/>
            <person name="Zaremba-Niedzwiedzka K."/>
            <person name="Martijn J."/>
            <person name="Lind A.E."/>
            <person name="van Eijk R."/>
            <person name="Schleper C."/>
            <person name="Guy L."/>
            <person name="Ettema T.J."/>
        </authorList>
    </citation>
    <scope>NUCLEOTIDE SEQUENCE</scope>
</reference>